<dbReference type="InterPro" id="IPR022764">
    <property type="entry name" value="Peptidase_S54_rhomboid_dom"/>
</dbReference>
<dbReference type="SUPFAM" id="SSF144091">
    <property type="entry name" value="Rhomboid-like"/>
    <property type="match status" value="1"/>
</dbReference>
<keyword evidence="3 6" id="KW-0812">Transmembrane</keyword>
<dbReference type="Proteomes" id="UP001491310">
    <property type="component" value="Unassembled WGS sequence"/>
</dbReference>
<keyword evidence="9" id="KW-1185">Reference proteome</keyword>
<proteinExistence type="inferred from homology"/>
<organism evidence="8 9">
    <name type="scientific">Coccomyxa subellipsoidea</name>
    <dbReference type="NCBI Taxonomy" id="248742"/>
    <lineage>
        <taxon>Eukaryota</taxon>
        <taxon>Viridiplantae</taxon>
        <taxon>Chlorophyta</taxon>
        <taxon>core chlorophytes</taxon>
        <taxon>Trebouxiophyceae</taxon>
        <taxon>Trebouxiophyceae incertae sedis</taxon>
        <taxon>Coccomyxaceae</taxon>
        <taxon>Coccomyxa</taxon>
    </lineage>
</organism>
<evidence type="ECO:0000259" key="7">
    <source>
        <dbReference type="Pfam" id="PF01694"/>
    </source>
</evidence>
<feature type="transmembrane region" description="Helical" evidence="6">
    <location>
        <begin position="114"/>
        <end position="133"/>
    </location>
</feature>
<evidence type="ECO:0000256" key="5">
    <source>
        <dbReference type="ARBA" id="ARBA00023136"/>
    </source>
</evidence>
<dbReference type="Gene3D" id="1.20.1540.10">
    <property type="entry name" value="Rhomboid-like"/>
    <property type="match status" value="1"/>
</dbReference>
<comment type="similarity">
    <text evidence="2">Belongs to the peptidase S54 family.</text>
</comment>
<dbReference type="EMBL" id="JALJOT010000009">
    <property type="protein sequence ID" value="KAK9907353.1"/>
    <property type="molecule type" value="Genomic_DNA"/>
</dbReference>
<evidence type="ECO:0000256" key="3">
    <source>
        <dbReference type="ARBA" id="ARBA00022692"/>
    </source>
</evidence>
<evidence type="ECO:0000256" key="4">
    <source>
        <dbReference type="ARBA" id="ARBA00022989"/>
    </source>
</evidence>
<accession>A0ABR2YKQ2</accession>
<reference evidence="8 9" key="1">
    <citation type="journal article" date="2024" name="Nat. Commun.">
        <title>Phylogenomics reveals the evolutionary origins of lichenization in chlorophyte algae.</title>
        <authorList>
            <person name="Puginier C."/>
            <person name="Libourel C."/>
            <person name="Otte J."/>
            <person name="Skaloud P."/>
            <person name="Haon M."/>
            <person name="Grisel S."/>
            <person name="Petersen M."/>
            <person name="Berrin J.G."/>
            <person name="Delaux P.M."/>
            <person name="Dal Grande F."/>
            <person name="Keller J."/>
        </authorList>
    </citation>
    <scope>NUCLEOTIDE SEQUENCE [LARGE SCALE GENOMIC DNA]</scope>
    <source>
        <strain evidence="8 9">SAG 216-7</strain>
    </source>
</reference>
<sequence>MRQPGGLWLQQHPLQTRSPIVEEEEGPGALWFTYIVCSVGASAASFFADPAATYSLGASGAVFGLFAVAVLLKLRFNFQKLVECLVLGQFVVKQVLQEVVSAKNGGVMIGASKVGHIAHLAGAVMGVALILLLQKLPEPKGKQLP</sequence>
<dbReference type="Pfam" id="PF01694">
    <property type="entry name" value="Rhomboid"/>
    <property type="match status" value="1"/>
</dbReference>
<dbReference type="PANTHER" id="PTHR43066:SF5">
    <property type="entry name" value="RHOMBOID-LIKE PROTEIN 11, CHLOROPLASTIC-RELATED"/>
    <property type="match status" value="1"/>
</dbReference>
<comment type="subcellular location">
    <subcellularLocation>
        <location evidence="1">Membrane</location>
        <topology evidence="1">Multi-pass membrane protein</topology>
    </subcellularLocation>
</comment>
<evidence type="ECO:0000256" key="6">
    <source>
        <dbReference type="SAM" id="Phobius"/>
    </source>
</evidence>
<feature type="domain" description="Peptidase S54 rhomboid" evidence="7">
    <location>
        <begin position="20"/>
        <end position="133"/>
    </location>
</feature>
<protein>
    <recommendedName>
        <fullName evidence="7">Peptidase S54 rhomboid domain-containing protein</fullName>
    </recommendedName>
</protein>
<dbReference type="PANTHER" id="PTHR43066">
    <property type="entry name" value="RHOMBOID-RELATED PROTEIN"/>
    <property type="match status" value="1"/>
</dbReference>
<evidence type="ECO:0000313" key="8">
    <source>
        <dbReference type="EMBL" id="KAK9907353.1"/>
    </source>
</evidence>
<comment type="caution">
    <text evidence="8">The sequence shown here is derived from an EMBL/GenBank/DDBJ whole genome shotgun (WGS) entry which is preliminary data.</text>
</comment>
<keyword evidence="4 6" id="KW-1133">Transmembrane helix</keyword>
<evidence type="ECO:0000313" key="9">
    <source>
        <dbReference type="Proteomes" id="UP001491310"/>
    </source>
</evidence>
<feature type="transmembrane region" description="Helical" evidence="6">
    <location>
        <begin position="54"/>
        <end position="72"/>
    </location>
</feature>
<dbReference type="InterPro" id="IPR035952">
    <property type="entry name" value="Rhomboid-like_sf"/>
</dbReference>
<keyword evidence="5 6" id="KW-0472">Membrane</keyword>
<gene>
    <name evidence="8" type="ORF">WJX75_002042</name>
</gene>
<name>A0ABR2YKQ2_9CHLO</name>
<evidence type="ECO:0000256" key="1">
    <source>
        <dbReference type="ARBA" id="ARBA00004141"/>
    </source>
</evidence>
<evidence type="ECO:0000256" key="2">
    <source>
        <dbReference type="ARBA" id="ARBA00009045"/>
    </source>
</evidence>